<dbReference type="InterPro" id="IPR037523">
    <property type="entry name" value="VOC_core"/>
</dbReference>
<dbReference type="CDD" id="cd07253">
    <property type="entry name" value="GLOD5"/>
    <property type="match status" value="1"/>
</dbReference>
<dbReference type="EMBL" id="VMHM01000007">
    <property type="protein sequence ID" value="TSK03309.1"/>
    <property type="molecule type" value="Genomic_DNA"/>
</dbReference>
<protein>
    <submittedName>
        <fullName evidence="2">VOC family protein</fullName>
    </submittedName>
</protein>
<sequence length="127" mass="14477">MKVKSIDHFVITTQNIDKSIAFYQDLLGMKHVEKDGRHAFIFGHQKINIHAKKGEFQPAALHPEYGSQDFCLIVEEDVESIKKEIEKKGYPIVEGVVKRHGAQGDINSLYLRDPDGNLVELANYRNN</sequence>
<dbReference type="Gene3D" id="3.10.180.10">
    <property type="entry name" value="2,3-Dihydroxybiphenyl 1,2-Dioxygenase, domain 1"/>
    <property type="match status" value="1"/>
</dbReference>
<dbReference type="RefSeq" id="WP_144091864.1">
    <property type="nucleotide sequence ID" value="NZ_CAMLAP010000018.1"/>
</dbReference>
<dbReference type="InterPro" id="IPR029068">
    <property type="entry name" value="Glyas_Bleomycin-R_OHBP_Dase"/>
</dbReference>
<dbReference type="PANTHER" id="PTHR21366">
    <property type="entry name" value="GLYOXALASE FAMILY PROTEIN"/>
    <property type="match status" value="1"/>
</dbReference>
<evidence type="ECO:0000313" key="3">
    <source>
        <dbReference type="Proteomes" id="UP000319483"/>
    </source>
</evidence>
<dbReference type="PROSITE" id="PS51819">
    <property type="entry name" value="VOC"/>
    <property type="match status" value="1"/>
</dbReference>
<reference evidence="2 3" key="1">
    <citation type="submission" date="2019-07" db="EMBL/GenBank/DDBJ databases">
        <title>Gilliamella genomes.</title>
        <authorList>
            <person name="Zheng H."/>
        </authorList>
    </citation>
    <scope>NUCLEOTIDE SEQUENCE [LARGE SCALE GENOMIC DNA]</scope>
    <source>
        <strain evidence="2 3">W8127</strain>
    </source>
</reference>
<dbReference type="AlphaFoldDB" id="A0A556SQ90"/>
<organism evidence="2 3">
    <name type="scientific">Gilliamella apicola</name>
    <dbReference type="NCBI Taxonomy" id="1196095"/>
    <lineage>
        <taxon>Bacteria</taxon>
        <taxon>Pseudomonadati</taxon>
        <taxon>Pseudomonadota</taxon>
        <taxon>Gammaproteobacteria</taxon>
        <taxon>Orbales</taxon>
        <taxon>Orbaceae</taxon>
        <taxon>Gilliamella</taxon>
    </lineage>
</organism>
<feature type="domain" description="VOC" evidence="1">
    <location>
        <begin position="5"/>
        <end position="124"/>
    </location>
</feature>
<accession>A0A556SQ90</accession>
<evidence type="ECO:0000313" key="2">
    <source>
        <dbReference type="EMBL" id="TSK03309.1"/>
    </source>
</evidence>
<dbReference type="Proteomes" id="UP000319483">
    <property type="component" value="Unassembled WGS sequence"/>
</dbReference>
<proteinExistence type="predicted"/>
<comment type="caution">
    <text evidence="2">The sequence shown here is derived from an EMBL/GenBank/DDBJ whole genome shotgun (WGS) entry which is preliminary data.</text>
</comment>
<dbReference type="SUPFAM" id="SSF54593">
    <property type="entry name" value="Glyoxalase/Bleomycin resistance protein/Dihydroxybiphenyl dioxygenase"/>
    <property type="match status" value="1"/>
</dbReference>
<dbReference type="Pfam" id="PF00903">
    <property type="entry name" value="Glyoxalase"/>
    <property type="match status" value="1"/>
</dbReference>
<gene>
    <name evidence="2" type="ORF">FPQ15_06505</name>
</gene>
<dbReference type="PANTHER" id="PTHR21366:SF14">
    <property type="entry name" value="GLYOXALASE DOMAIN-CONTAINING PROTEIN 5"/>
    <property type="match status" value="1"/>
</dbReference>
<name>A0A556SQ90_9GAMM</name>
<dbReference type="InterPro" id="IPR050383">
    <property type="entry name" value="GlyoxalaseI/FosfomycinResist"/>
</dbReference>
<dbReference type="InterPro" id="IPR004360">
    <property type="entry name" value="Glyas_Fos-R_dOase_dom"/>
</dbReference>
<evidence type="ECO:0000259" key="1">
    <source>
        <dbReference type="PROSITE" id="PS51819"/>
    </source>
</evidence>